<accession>A0A9P3WJD5</accession>
<dbReference type="GO" id="GO:0051495">
    <property type="term" value="P:positive regulation of cytoskeleton organization"/>
    <property type="evidence" value="ECO:0007669"/>
    <property type="project" value="InterPro"/>
</dbReference>
<dbReference type="Pfam" id="PF06154">
    <property type="entry name" value="CbeA_antitoxin"/>
    <property type="match status" value="1"/>
</dbReference>
<dbReference type="Proteomes" id="UP000867740">
    <property type="component" value="Unassembled WGS sequence"/>
</dbReference>
<evidence type="ECO:0000313" key="2">
    <source>
        <dbReference type="Proteomes" id="UP000867740"/>
    </source>
</evidence>
<proteinExistence type="predicted"/>
<dbReference type="AlphaFoldDB" id="A0A9P3WJD5"/>
<dbReference type="Gene3D" id="3.30.450.20">
    <property type="entry name" value="PAS domain"/>
    <property type="match status" value="1"/>
</dbReference>
<dbReference type="EMBL" id="DACSUM010000093">
    <property type="protein sequence ID" value="HAT3585041.1"/>
    <property type="molecule type" value="Genomic_DNA"/>
</dbReference>
<dbReference type="InterPro" id="IPR009320">
    <property type="entry name" value="Antitoxin_CbeA"/>
</dbReference>
<comment type="caution">
    <text evidence="1">The sequence shown here is derived from an EMBL/GenBank/DDBJ whole genome shotgun (WGS) entry which is preliminary data.</text>
</comment>
<evidence type="ECO:0000313" key="1">
    <source>
        <dbReference type="EMBL" id="HAT3585041.1"/>
    </source>
</evidence>
<dbReference type="InterPro" id="IPR038025">
    <property type="entry name" value="CbeA_sf"/>
</dbReference>
<dbReference type="RefSeq" id="WP_047368989.1">
    <property type="nucleotide sequence ID" value="NZ_CABMNU010000005.1"/>
</dbReference>
<name>A0A9P3WJD5_KLUIN</name>
<dbReference type="SUPFAM" id="SSF143737">
    <property type="entry name" value="YeeU-like"/>
    <property type="match status" value="1"/>
</dbReference>
<sequence>MTTSTSLQWVLRHDITPCFGARLVQERNLLHYLGDRAGLYGKFAPEQLRALDRSFPVFIDLMEAALRSGELDPYNSRCIRFKREGLVCEADTRGNCGYVYVTIYPAPASA</sequence>
<reference evidence="1" key="1">
    <citation type="journal article" date="2018" name="Genome Biol.">
        <title>SKESA: strategic k-mer extension for scrupulous assemblies.</title>
        <authorList>
            <person name="Souvorov A."/>
            <person name="Agarwala R."/>
            <person name="Lipman D.J."/>
        </authorList>
    </citation>
    <scope>NUCLEOTIDE SEQUENCE</scope>
    <source>
        <strain evidence="1">CAVp300</strain>
    </source>
</reference>
<gene>
    <name evidence="1" type="ORF">I8531_005457</name>
</gene>
<reference evidence="1" key="2">
    <citation type="submission" date="2020-10" db="EMBL/GenBank/DDBJ databases">
        <authorList>
            <consortium name="NCBI Pathogen Detection Project"/>
        </authorList>
    </citation>
    <scope>NUCLEOTIDE SEQUENCE</scope>
    <source>
        <strain evidence="1">CAVp300</strain>
    </source>
</reference>
<protein>
    <submittedName>
        <fullName evidence="1">Type IV toxin-antitoxin system YeeU family antitoxin</fullName>
    </submittedName>
</protein>
<organism evidence="1 2">
    <name type="scientific">Kluyvera intermedia</name>
    <name type="common">Enterobacter intermedius</name>
    <dbReference type="NCBI Taxonomy" id="61648"/>
    <lineage>
        <taxon>Bacteria</taxon>
        <taxon>Pseudomonadati</taxon>
        <taxon>Pseudomonadota</taxon>
        <taxon>Gammaproteobacteria</taxon>
        <taxon>Enterobacterales</taxon>
        <taxon>Enterobacteriaceae</taxon>
        <taxon>Kluyvera</taxon>
    </lineage>
</organism>